<gene>
    <name evidence="1" type="ORF">LTR62_006198</name>
</gene>
<proteinExistence type="predicted"/>
<reference evidence="1" key="1">
    <citation type="submission" date="2023-08" db="EMBL/GenBank/DDBJ databases">
        <title>Black Yeasts Isolated from many extreme environments.</title>
        <authorList>
            <person name="Coleine C."/>
            <person name="Stajich J.E."/>
            <person name="Selbmann L."/>
        </authorList>
    </citation>
    <scope>NUCLEOTIDE SEQUENCE</scope>
    <source>
        <strain evidence="1">CCFEE 5401</strain>
    </source>
</reference>
<organism evidence="1 2">
    <name type="scientific">Meristemomyces frigidus</name>
    <dbReference type="NCBI Taxonomy" id="1508187"/>
    <lineage>
        <taxon>Eukaryota</taxon>
        <taxon>Fungi</taxon>
        <taxon>Dikarya</taxon>
        <taxon>Ascomycota</taxon>
        <taxon>Pezizomycotina</taxon>
        <taxon>Dothideomycetes</taxon>
        <taxon>Dothideomycetidae</taxon>
        <taxon>Mycosphaerellales</taxon>
        <taxon>Teratosphaeriaceae</taxon>
        <taxon>Meristemomyces</taxon>
    </lineage>
</organism>
<accession>A0AAN7TGE8</accession>
<dbReference type="AlphaFoldDB" id="A0AAN7TGE8"/>
<protein>
    <submittedName>
        <fullName evidence="1">Uncharacterized protein</fullName>
    </submittedName>
</protein>
<evidence type="ECO:0000313" key="2">
    <source>
        <dbReference type="Proteomes" id="UP001310890"/>
    </source>
</evidence>
<name>A0AAN7TGE8_9PEZI</name>
<comment type="caution">
    <text evidence="1">The sequence shown here is derived from an EMBL/GenBank/DDBJ whole genome shotgun (WGS) entry which is preliminary data.</text>
</comment>
<sequence>MKSEPHTFQPLAPHEQNHFDLLKAQIDSPAGFVDFGLGLKAFRSPPDDDTYRALVRYAHVRYLRACDYVNWLYGNIRLIRRETLINRAKAAGMAVRMRDLAAIKIERISGIPQLKIGDEAWINEARKGYLQVEISNAVRARVMLEEERERLLPLSEEAAAVERASRTWVLVA</sequence>
<evidence type="ECO:0000313" key="1">
    <source>
        <dbReference type="EMBL" id="KAK5110202.1"/>
    </source>
</evidence>
<dbReference type="Proteomes" id="UP001310890">
    <property type="component" value="Unassembled WGS sequence"/>
</dbReference>
<dbReference type="EMBL" id="JAVRRL010000052">
    <property type="protein sequence ID" value="KAK5110202.1"/>
    <property type="molecule type" value="Genomic_DNA"/>
</dbReference>